<comment type="caution">
    <text evidence="3">The sequence shown here is derived from an EMBL/GenBank/DDBJ whole genome shotgun (WGS) entry which is preliminary data.</text>
</comment>
<evidence type="ECO:0000313" key="4">
    <source>
        <dbReference type="Proteomes" id="UP000557872"/>
    </source>
</evidence>
<dbReference type="PROSITE" id="PS51257">
    <property type="entry name" value="PROKAR_LIPOPROTEIN"/>
    <property type="match status" value="1"/>
</dbReference>
<gene>
    <name evidence="3" type="ORF">HW115_04500</name>
</gene>
<sequence length="100" mass="10719">MKTTLLLIPVIVSCLFTSCGSTTGTGTVPAPDVPDLKDVPVGRPDPLGRKNMVISPFRPYNLIDVKGYQSGDVVGDPSTARRDPKTGKIIESTSKYFLIP</sequence>
<accession>A0A851GBQ8</accession>
<keyword evidence="4" id="KW-1185">Reference proteome</keyword>
<proteinExistence type="predicted"/>
<dbReference type="AlphaFoldDB" id="A0A851GBQ8"/>
<dbReference type="Proteomes" id="UP000557872">
    <property type="component" value="Unassembled WGS sequence"/>
</dbReference>
<feature type="region of interest" description="Disordered" evidence="1">
    <location>
        <begin position="21"/>
        <end position="50"/>
    </location>
</feature>
<protein>
    <submittedName>
        <fullName evidence="3">Uncharacterized protein</fullName>
    </submittedName>
</protein>
<feature type="chain" id="PRO_5032725306" evidence="2">
    <location>
        <begin position="25"/>
        <end position="100"/>
    </location>
</feature>
<feature type="signal peptide" evidence="2">
    <location>
        <begin position="1"/>
        <end position="24"/>
    </location>
</feature>
<evidence type="ECO:0000256" key="2">
    <source>
        <dbReference type="SAM" id="SignalP"/>
    </source>
</evidence>
<organism evidence="3 4">
    <name type="scientific">Oceaniferula marina</name>
    <dbReference type="NCBI Taxonomy" id="2748318"/>
    <lineage>
        <taxon>Bacteria</taxon>
        <taxon>Pseudomonadati</taxon>
        <taxon>Verrucomicrobiota</taxon>
        <taxon>Verrucomicrobiia</taxon>
        <taxon>Verrucomicrobiales</taxon>
        <taxon>Verrucomicrobiaceae</taxon>
        <taxon>Oceaniferula</taxon>
    </lineage>
</organism>
<name>A0A851GBQ8_9BACT</name>
<keyword evidence="2" id="KW-0732">Signal</keyword>
<dbReference type="RefSeq" id="WP_178931359.1">
    <property type="nucleotide sequence ID" value="NZ_JACBAZ010000001.1"/>
</dbReference>
<reference evidence="3 4" key="1">
    <citation type="submission" date="2020-07" db="EMBL/GenBank/DDBJ databases">
        <title>Roseicoccus Jingziensis gen. nov., sp. nov., isolated from coastal seawater.</title>
        <authorList>
            <person name="Feng X."/>
        </authorList>
    </citation>
    <scope>NUCLEOTIDE SEQUENCE [LARGE SCALE GENOMIC DNA]</scope>
    <source>
        <strain evidence="3 4">N1E253</strain>
    </source>
</reference>
<evidence type="ECO:0000313" key="3">
    <source>
        <dbReference type="EMBL" id="NWK54856.1"/>
    </source>
</evidence>
<evidence type="ECO:0000256" key="1">
    <source>
        <dbReference type="SAM" id="MobiDB-lite"/>
    </source>
</evidence>
<dbReference type="EMBL" id="JACBAZ010000001">
    <property type="protein sequence ID" value="NWK54856.1"/>
    <property type="molecule type" value="Genomic_DNA"/>
</dbReference>